<feature type="active site" evidence="10">
    <location>
        <position position="407"/>
    </location>
</feature>
<dbReference type="InterPro" id="IPR044674">
    <property type="entry name" value="EDEM1/2/3"/>
</dbReference>
<dbReference type="EMBL" id="JAZGQO010000010">
    <property type="protein sequence ID" value="KAK6176327.1"/>
    <property type="molecule type" value="Genomic_DNA"/>
</dbReference>
<dbReference type="InterPro" id="IPR036026">
    <property type="entry name" value="Seven-hairpin_glycosidases"/>
</dbReference>
<evidence type="ECO:0000256" key="1">
    <source>
        <dbReference type="ARBA" id="ARBA00004648"/>
    </source>
</evidence>
<dbReference type="Proteomes" id="UP001347796">
    <property type="component" value="Unassembled WGS sequence"/>
</dbReference>
<feature type="chain" id="PRO_5042810438" description="alpha-1,2-Mannosidase" evidence="13">
    <location>
        <begin position="19"/>
        <end position="566"/>
    </location>
</feature>
<keyword evidence="11" id="KW-0479">Metal-binding</keyword>
<keyword evidence="3" id="KW-0812">Transmembrane</keyword>
<dbReference type="GO" id="GO:0044322">
    <property type="term" value="C:endoplasmic reticulum quality control compartment"/>
    <property type="evidence" value="ECO:0007669"/>
    <property type="project" value="GOC"/>
</dbReference>
<organism evidence="14 15">
    <name type="scientific">Patella caerulea</name>
    <name type="common">Rayed Mediterranean limpet</name>
    <dbReference type="NCBI Taxonomy" id="87958"/>
    <lineage>
        <taxon>Eukaryota</taxon>
        <taxon>Metazoa</taxon>
        <taxon>Spiralia</taxon>
        <taxon>Lophotrochozoa</taxon>
        <taxon>Mollusca</taxon>
        <taxon>Gastropoda</taxon>
        <taxon>Patellogastropoda</taxon>
        <taxon>Patelloidea</taxon>
        <taxon>Patellidae</taxon>
        <taxon>Patella</taxon>
    </lineage>
</organism>
<dbReference type="PANTHER" id="PTHR45679:SF5">
    <property type="entry name" value="ER DEGRADATION-ENHANCING ALPHA-MANNOSIDASE-LIKE PROTEIN 1"/>
    <property type="match status" value="1"/>
</dbReference>
<evidence type="ECO:0000256" key="11">
    <source>
        <dbReference type="PIRSR" id="PIRSR601382-2"/>
    </source>
</evidence>
<dbReference type="FunFam" id="1.50.10.10:FF:000016">
    <property type="entry name" value="alpha-1,2-Mannosidase"/>
    <property type="match status" value="1"/>
</dbReference>
<keyword evidence="7" id="KW-0472">Membrane</keyword>
<evidence type="ECO:0000256" key="6">
    <source>
        <dbReference type="ARBA" id="ARBA00022989"/>
    </source>
</evidence>
<keyword evidence="8" id="KW-0325">Glycoprotein</keyword>
<evidence type="ECO:0000256" key="12">
    <source>
        <dbReference type="RuleBase" id="RU361193"/>
    </source>
</evidence>
<proteinExistence type="inferred from homology"/>
<dbReference type="GO" id="GO:1904380">
    <property type="term" value="P:endoplasmic reticulum mannose trimming"/>
    <property type="evidence" value="ECO:0007669"/>
    <property type="project" value="InterPro"/>
</dbReference>
<comment type="cofactor">
    <cofactor evidence="11">
        <name>Ca(2+)</name>
        <dbReference type="ChEBI" id="CHEBI:29108"/>
    </cofactor>
</comment>
<dbReference type="GO" id="GO:0005509">
    <property type="term" value="F:calcium ion binding"/>
    <property type="evidence" value="ECO:0007669"/>
    <property type="project" value="InterPro"/>
</dbReference>
<keyword evidence="5" id="KW-0735">Signal-anchor</keyword>
<evidence type="ECO:0000256" key="4">
    <source>
        <dbReference type="ARBA" id="ARBA00022824"/>
    </source>
</evidence>
<keyword evidence="4" id="KW-0256">Endoplasmic reticulum</keyword>
<keyword evidence="12" id="KW-0326">Glycosidase</keyword>
<feature type="active site" description="Proton donor" evidence="10">
    <location>
        <position position="388"/>
    </location>
</feature>
<feature type="binding site" evidence="11">
    <location>
        <position position="493"/>
    </location>
    <ligand>
        <name>Ca(2+)</name>
        <dbReference type="ChEBI" id="CHEBI:29108"/>
    </ligand>
</feature>
<evidence type="ECO:0000256" key="5">
    <source>
        <dbReference type="ARBA" id="ARBA00022968"/>
    </source>
</evidence>
<accession>A0AAN8JF33</accession>
<dbReference type="Pfam" id="PF01532">
    <property type="entry name" value="Glyco_hydro_47"/>
    <property type="match status" value="1"/>
</dbReference>
<evidence type="ECO:0000313" key="15">
    <source>
        <dbReference type="Proteomes" id="UP001347796"/>
    </source>
</evidence>
<comment type="subcellular location">
    <subcellularLocation>
        <location evidence="1">Endoplasmic reticulum membrane</location>
        <topology evidence="1">Single-pass type II membrane protein</topology>
    </subcellularLocation>
</comment>
<comment type="function">
    <text evidence="9">Extracts misfolded glycoproteins, but not glycoproteins undergoing productive folding, from the calnexin cycle. It is directly involved in endoplasmic reticulum-associated degradation (ERAD) and targets misfolded glycoproteins for degradation in an N-glycan-independent manner, probably by forming a complex with SEL1L. It has low mannosidase activity, catalyzing mannose trimming from Man8GlcNAc2 to Man7GlcNAc2.</text>
</comment>
<dbReference type="GO" id="GO:0005975">
    <property type="term" value="P:carbohydrate metabolic process"/>
    <property type="evidence" value="ECO:0007669"/>
    <property type="project" value="InterPro"/>
</dbReference>
<sequence>MYSCLFLVILCWVPTVGRLYLFKGTWDPYDSKYGQFSERERIQMLEMSREMFQFGYDNYMKYAFPEDELNPIDCNGRGPDYDNPENININDVLGDYVLTLVDSLDTLAIMGNSSEFQKAVGLVIEYVDFDKSNTVQVFEATIRILGSLLSAHLIIEDKTKPFGEMRPKHYNNELLHLAHDLAARLLPAFDGTATGIPYPRVNLQDGVPTNCINETCTAGAGTLSLEFGVLSRLLDDPVYESKARRVVKALWKYRSNVTGLFGNVIDIQSGEWTGIMSGLGAGLDSFYEYLLKSYILFGEEEDLKMFNETYETIKYHMRRGRFKCNDGSGNPPIYVNVNMKTGETINTWIDSLQAAWSGVQVLNGDIDEAICCHALYYSIWRKYGAIPERYNWQLKAPDIRFYPLRPEFVESTYFLYQATKNPFYFHVGRDIINSLNEHTRTECGYATVHDVFTRELEDRMESFFLSETCKYLYLLFDKDNHVNKESSRYVFSTEGHILPVDRRFRKRNAWNENSIESSPVVDVRTNRSNCDSIPTQSRYFLPMKSEYLEQMDLAVGLEAFDSKINS</sequence>
<dbReference type="GO" id="GO:0004571">
    <property type="term" value="F:mannosyl-oligosaccharide 1,2-alpha-mannosidase activity"/>
    <property type="evidence" value="ECO:0007669"/>
    <property type="project" value="InterPro"/>
</dbReference>
<dbReference type="Gene3D" id="1.50.10.10">
    <property type="match status" value="1"/>
</dbReference>
<dbReference type="EC" id="3.2.1.-" evidence="12"/>
<dbReference type="PANTHER" id="PTHR45679">
    <property type="entry name" value="ER DEGRADATION-ENHANCING ALPHA-MANNOSIDASE-LIKE PROTEIN 2"/>
    <property type="match status" value="1"/>
</dbReference>
<dbReference type="InterPro" id="IPR001382">
    <property type="entry name" value="Glyco_hydro_47"/>
</dbReference>
<evidence type="ECO:0000256" key="7">
    <source>
        <dbReference type="ARBA" id="ARBA00023136"/>
    </source>
</evidence>
<keyword evidence="15" id="KW-1185">Reference proteome</keyword>
<evidence type="ECO:0000256" key="2">
    <source>
        <dbReference type="ARBA" id="ARBA00007658"/>
    </source>
</evidence>
<evidence type="ECO:0000256" key="9">
    <source>
        <dbReference type="ARBA" id="ARBA00060207"/>
    </source>
</evidence>
<keyword evidence="12" id="KW-0378">Hydrolase</keyword>
<evidence type="ECO:0000256" key="13">
    <source>
        <dbReference type="SAM" id="SignalP"/>
    </source>
</evidence>
<evidence type="ECO:0000256" key="10">
    <source>
        <dbReference type="PIRSR" id="PIRSR601382-1"/>
    </source>
</evidence>
<dbReference type="PRINTS" id="PR00747">
    <property type="entry name" value="GLYHDRLASE47"/>
</dbReference>
<evidence type="ECO:0000256" key="3">
    <source>
        <dbReference type="ARBA" id="ARBA00022692"/>
    </source>
</evidence>
<comment type="similarity">
    <text evidence="2 12">Belongs to the glycosyl hydrolase 47 family.</text>
</comment>
<comment type="caution">
    <text evidence="14">The sequence shown here is derived from an EMBL/GenBank/DDBJ whole genome shotgun (WGS) entry which is preliminary data.</text>
</comment>
<feature type="active site" description="Proton donor" evidence="10">
    <location>
        <position position="139"/>
    </location>
</feature>
<name>A0AAN8JF33_PATCE</name>
<feature type="signal peptide" evidence="13">
    <location>
        <begin position="1"/>
        <end position="18"/>
    </location>
</feature>
<evidence type="ECO:0000256" key="8">
    <source>
        <dbReference type="ARBA" id="ARBA00023180"/>
    </source>
</evidence>
<keyword evidence="11" id="KW-0106">Calcium</keyword>
<dbReference type="InterPro" id="IPR012341">
    <property type="entry name" value="6hp_glycosidase-like_sf"/>
</dbReference>
<reference evidence="14 15" key="1">
    <citation type="submission" date="2024-01" db="EMBL/GenBank/DDBJ databases">
        <title>The genome of the rayed Mediterranean limpet Patella caerulea (Linnaeus, 1758).</title>
        <authorList>
            <person name="Anh-Thu Weber A."/>
            <person name="Halstead-Nussloch G."/>
        </authorList>
    </citation>
    <scope>NUCLEOTIDE SEQUENCE [LARGE SCALE GENOMIC DNA]</scope>
    <source>
        <strain evidence="14">AATW-2023a</strain>
        <tissue evidence="14">Whole specimen</tissue>
    </source>
</reference>
<keyword evidence="13" id="KW-0732">Signal</keyword>
<dbReference type="SUPFAM" id="SSF48225">
    <property type="entry name" value="Seven-hairpin glycosidases"/>
    <property type="match status" value="1"/>
</dbReference>
<dbReference type="GO" id="GO:0005789">
    <property type="term" value="C:endoplasmic reticulum membrane"/>
    <property type="evidence" value="ECO:0007669"/>
    <property type="project" value="UniProtKB-SubCell"/>
</dbReference>
<gene>
    <name evidence="14" type="ORF">SNE40_014631</name>
</gene>
<dbReference type="AlphaFoldDB" id="A0AAN8JF33"/>
<evidence type="ECO:0000313" key="14">
    <source>
        <dbReference type="EMBL" id="KAK6176327.1"/>
    </source>
</evidence>
<keyword evidence="6" id="KW-1133">Transmembrane helix</keyword>
<feature type="active site" evidence="10">
    <location>
        <position position="284"/>
    </location>
</feature>
<protein>
    <recommendedName>
        <fullName evidence="12">alpha-1,2-Mannosidase</fullName>
        <ecNumber evidence="12">3.2.1.-</ecNumber>
    </recommendedName>
</protein>